<name>A0A1H3B610_9BACT</name>
<sequence length="172" mass="19208">MHTSSLQQNILAELDHELVTTRKLLALVPFEQADYQPHPKSMKLGQLAVHIVNLLAFKQLFVQHPSRDFLDPNGPKPGPAPTSHEGLLARFDEASASLRAALQESDDEKLTDGFRLHRGEQTLLEMPKATAIRIMGLNHSIHHRGQLSVYLRLLDIPLPAMYGPSADDKIWG</sequence>
<dbReference type="OrthoDB" id="119432at2"/>
<dbReference type="Pfam" id="PF05163">
    <property type="entry name" value="DinB"/>
    <property type="match status" value="1"/>
</dbReference>
<dbReference type="GO" id="GO:0046872">
    <property type="term" value="F:metal ion binding"/>
    <property type="evidence" value="ECO:0007669"/>
    <property type="project" value="UniProtKB-KW"/>
</dbReference>
<gene>
    <name evidence="4" type="ORF">SAMN04488069_101168</name>
</gene>
<dbReference type="AlphaFoldDB" id="A0A1H3B610"/>
<reference evidence="5" key="1">
    <citation type="submission" date="2016-10" db="EMBL/GenBank/DDBJ databases">
        <authorList>
            <person name="Varghese N."/>
            <person name="Submissions S."/>
        </authorList>
    </citation>
    <scope>NUCLEOTIDE SEQUENCE [LARGE SCALE GENOMIC DNA]</scope>
    <source>
        <strain evidence="5">CGMCC 1.8975</strain>
    </source>
</reference>
<dbReference type="RefSeq" id="WP_092736901.1">
    <property type="nucleotide sequence ID" value="NZ_FNOV01000001.1"/>
</dbReference>
<dbReference type="InterPro" id="IPR034660">
    <property type="entry name" value="DinB/YfiT-like"/>
</dbReference>
<dbReference type="Gene3D" id="1.20.120.450">
    <property type="entry name" value="dinb family like domain"/>
    <property type="match status" value="1"/>
</dbReference>
<comment type="similarity">
    <text evidence="1">Belongs to the DinB family.</text>
</comment>
<dbReference type="STRING" id="651662.SAMN04488069_101168"/>
<feature type="binding site" evidence="3">
    <location>
        <position position="143"/>
    </location>
    <ligand>
        <name>a divalent metal cation</name>
        <dbReference type="ChEBI" id="CHEBI:60240"/>
    </ligand>
</feature>
<evidence type="ECO:0000256" key="1">
    <source>
        <dbReference type="ARBA" id="ARBA00008635"/>
    </source>
</evidence>
<dbReference type="Proteomes" id="UP000199249">
    <property type="component" value="Unassembled WGS sequence"/>
</dbReference>
<accession>A0A1H3B610</accession>
<proteinExistence type="inferred from homology"/>
<keyword evidence="2 3" id="KW-0479">Metal-binding</keyword>
<dbReference type="EMBL" id="FNOV01000001">
    <property type="protein sequence ID" value="SDX37225.1"/>
    <property type="molecule type" value="Genomic_DNA"/>
</dbReference>
<evidence type="ECO:0000313" key="4">
    <source>
        <dbReference type="EMBL" id="SDX37225.1"/>
    </source>
</evidence>
<feature type="binding site" evidence="3">
    <location>
        <position position="50"/>
    </location>
    <ligand>
        <name>a divalent metal cation</name>
        <dbReference type="ChEBI" id="CHEBI:60240"/>
    </ligand>
</feature>
<protein>
    <submittedName>
        <fullName evidence="4">DinB family protein</fullName>
    </submittedName>
</protein>
<organism evidence="4 5">
    <name type="scientific">Hymenobacter psychrophilus</name>
    <dbReference type="NCBI Taxonomy" id="651662"/>
    <lineage>
        <taxon>Bacteria</taxon>
        <taxon>Pseudomonadati</taxon>
        <taxon>Bacteroidota</taxon>
        <taxon>Cytophagia</taxon>
        <taxon>Cytophagales</taxon>
        <taxon>Hymenobacteraceae</taxon>
        <taxon>Hymenobacter</taxon>
    </lineage>
</organism>
<evidence type="ECO:0000313" key="5">
    <source>
        <dbReference type="Proteomes" id="UP000199249"/>
    </source>
</evidence>
<evidence type="ECO:0000256" key="3">
    <source>
        <dbReference type="PIRSR" id="PIRSR607837-1"/>
    </source>
</evidence>
<keyword evidence="5" id="KW-1185">Reference proteome</keyword>
<feature type="binding site" evidence="3">
    <location>
        <position position="139"/>
    </location>
    <ligand>
        <name>a divalent metal cation</name>
        <dbReference type="ChEBI" id="CHEBI:60240"/>
    </ligand>
</feature>
<dbReference type="InterPro" id="IPR007837">
    <property type="entry name" value="DinB"/>
</dbReference>
<dbReference type="SUPFAM" id="SSF109854">
    <property type="entry name" value="DinB/YfiT-like putative metalloenzymes"/>
    <property type="match status" value="1"/>
</dbReference>
<evidence type="ECO:0000256" key="2">
    <source>
        <dbReference type="ARBA" id="ARBA00022723"/>
    </source>
</evidence>